<dbReference type="OrthoDB" id="6278596at2759"/>
<dbReference type="EMBL" id="VSRR010006728">
    <property type="protein sequence ID" value="MPC45433.1"/>
    <property type="molecule type" value="Genomic_DNA"/>
</dbReference>
<reference evidence="2 3" key="1">
    <citation type="submission" date="2019-05" db="EMBL/GenBank/DDBJ databases">
        <title>Another draft genome of Portunus trituberculatus and its Hox gene families provides insights of decapod evolution.</title>
        <authorList>
            <person name="Jeong J.-H."/>
            <person name="Song I."/>
            <person name="Kim S."/>
            <person name="Choi T."/>
            <person name="Kim D."/>
            <person name="Ryu S."/>
            <person name="Kim W."/>
        </authorList>
    </citation>
    <scope>NUCLEOTIDE SEQUENCE [LARGE SCALE GENOMIC DNA]</scope>
    <source>
        <tissue evidence="2">Muscle</tissue>
    </source>
</reference>
<dbReference type="PANTHER" id="PTHR14374:SF0">
    <property type="entry name" value="TRAFFICKING PROTEIN PARTICLE COMPLEX SUBUNIT 11"/>
    <property type="match status" value="1"/>
</dbReference>
<dbReference type="AlphaFoldDB" id="A0A5B7FJW4"/>
<proteinExistence type="predicted"/>
<evidence type="ECO:0000313" key="2">
    <source>
        <dbReference type="EMBL" id="MPC45433.1"/>
    </source>
</evidence>
<keyword evidence="3" id="KW-1185">Reference proteome</keyword>
<evidence type="ECO:0000313" key="3">
    <source>
        <dbReference type="Proteomes" id="UP000324222"/>
    </source>
</evidence>
<sequence>MCSSGVVAELEKDIHYLLQNVSPLHNMVEEEAVSLNQESYHTRRRITKTFSWMEVQYHEVKEVNHSDFIIPLFSSAISQFKKYRCPRIKRHLMVQMAEEYHQANDSSKALTLGLLPHKEDN</sequence>
<comment type="caution">
    <text evidence="2">The sequence shown here is derived from an EMBL/GenBank/DDBJ whole genome shotgun (WGS) entry which is preliminary data.</text>
</comment>
<accession>A0A5B7FJW4</accession>
<feature type="domain" description="Trafficking protein particle complex subunit 11" evidence="1">
    <location>
        <begin position="53"/>
        <end position="112"/>
    </location>
</feature>
<organism evidence="2 3">
    <name type="scientific">Portunus trituberculatus</name>
    <name type="common">Swimming crab</name>
    <name type="synonym">Neptunus trituberculatus</name>
    <dbReference type="NCBI Taxonomy" id="210409"/>
    <lineage>
        <taxon>Eukaryota</taxon>
        <taxon>Metazoa</taxon>
        <taxon>Ecdysozoa</taxon>
        <taxon>Arthropoda</taxon>
        <taxon>Crustacea</taxon>
        <taxon>Multicrustacea</taxon>
        <taxon>Malacostraca</taxon>
        <taxon>Eumalacostraca</taxon>
        <taxon>Eucarida</taxon>
        <taxon>Decapoda</taxon>
        <taxon>Pleocyemata</taxon>
        <taxon>Brachyura</taxon>
        <taxon>Eubrachyura</taxon>
        <taxon>Portunoidea</taxon>
        <taxon>Portunidae</taxon>
        <taxon>Portuninae</taxon>
        <taxon>Portunus</taxon>
    </lineage>
</organism>
<dbReference type="PANTHER" id="PTHR14374">
    <property type="entry name" value="FOIE GRAS"/>
    <property type="match status" value="1"/>
</dbReference>
<dbReference type="Proteomes" id="UP000324222">
    <property type="component" value="Unassembled WGS sequence"/>
</dbReference>
<gene>
    <name evidence="2" type="primary">trappc11_0</name>
    <name evidence="2" type="ORF">E2C01_039131</name>
</gene>
<dbReference type="InterPro" id="IPR021773">
    <property type="entry name" value="TPC11"/>
</dbReference>
<dbReference type="Pfam" id="PF11817">
    <property type="entry name" value="Foie-gras_1"/>
    <property type="match status" value="1"/>
</dbReference>
<name>A0A5B7FJW4_PORTR</name>
<evidence type="ECO:0000259" key="1">
    <source>
        <dbReference type="Pfam" id="PF11817"/>
    </source>
</evidence>
<protein>
    <submittedName>
        <fullName evidence="2">Trafficking protein particle complex subunit 11</fullName>
    </submittedName>
</protein>